<evidence type="ECO:0000313" key="1">
    <source>
        <dbReference type="EMBL" id="RHZ62234.1"/>
    </source>
</evidence>
<organism evidence="1 2">
    <name type="scientific">Diversispora epigaea</name>
    <dbReference type="NCBI Taxonomy" id="1348612"/>
    <lineage>
        <taxon>Eukaryota</taxon>
        <taxon>Fungi</taxon>
        <taxon>Fungi incertae sedis</taxon>
        <taxon>Mucoromycota</taxon>
        <taxon>Glomeromycotina</taxon>
        <taxon>Glomeromycetes</taxon>
        <taxon>Diversisporales</taxon>
        <taxon>Diversisporaceae</taxon>
        <taxon>Diversispora</taxon>
    </lineage>
</organism>
<keyword evidence="2" id="KW-1185">Reference proteome</keyword>
<comment type="caution">
    <text evidence="1">The sequence shown here is derived from an EMBL/GenBank/DDBJ whole genome shotgun (WGS) entry which is preliminary data.</text>
</comment>
<accession>A0A397HLK3</accession>
<gene>
    <name evidence="1" type="ORF">Glove_341g41</name>
</gene>
<dbReference type="AlphaFoldDB" id="A0A397HLK3"/>
<sequence length="105" mass="12442">MWKLKRLWQLIGMWKVDKKHELFKNFIVQSTAYYYEGAVRIQSIVCQESIQLTKKDEELKGINKSKRADINNNKKRRSNKNTISIQVIPTIHEAQEIQPNLQDTI</sequence>
<dbReference type="OrthoDB" id="10594496at2759"/>
<dbReference type="Proteomes" id="UP000266861">
    <property type="component" value="Unassembled WGS sequence"/>
</dbReference>
<name>A0A397HLK3_9GLOM</name>
<dbReference type="EMBL" id="PQFF01000311">
    <property type="protein sequence ID" value="RHZ62234.1"/>
    <property type="molecule type" value="Genomic_DNA"/>
</dbReference>
<reference evidence="1 2" key="1">
    <citation type="submission" date="2018-08" db="EMBL/GenBank/DDBJ databases">
        <title>Genome and evolution of the arbuscular mycorrhizal fungus Diversispora epigaea (formerly Glomus versiforme) and its bacterial endosymbionts.</title>
        <authorList>
            <person name="Sun X."/>
            <person name="Fei Z."/>
            <person name="Harrison M."/>
        </authorList>
    </citation>
    <scope>NUCLEOTIDE SEQUENCE [LARGE SCALE GENOMIC DNA]</scope>
    <source>
        <strain evidence="1 2">IT104</strain>
    </source>
</reference>
<proteinExistence type="predicted"/>
<evidence type="ECO:0000313" key="2">
    <source>
        <dbReference type="Proteomes" id="UP000266861"/>
    </source>
</evidence>
<protein>
    <submittedName>
        <fullName evidence="1">Uncharacterized protein</fullName>
    </submittedName>
</protein>